<dbReference type="Gene3D" id="1.10.10.60">
    <property type="entry name" value="Homeodomain-like"/>
    <property type="match status" value="1"/>
</dbReference>
<dbReference type="Pfam" id="PF20901">
    <property type="entry name" value="Sf6_terminase"/>
    <property type="match status" value="1"/>
</dbReference>
<sequence>MTGRPTKFTHSLADVICERIADGESLRSICRDEAMPAKSTVLAWLADDEKSAFRTKYAQAREIQADGFVDEMVEIADDGTNDWMEKKSADGETTGWQENGEAIRRSQLRIGTRQWIAEKLKPKKYGAKVELEHGVTSGVAELLEAINGKTRGLPNGS</sequence>
<dbReference type="EMBL" id="NXDM01000035">
    <property type="protein sequence ID" value="PCK77883.1"/>
    <property type="molecule type" value="Genomic_DNA"/>
</dbReference>
<accession>A0A2A5KLK7</accession>
<protein>
    <submittedName>
        <fullName evidence="1">Terminase small subunit protein</fullName>
    </submittedName>
</protein>
<comment type="caution">
    <text evidence="1">The sequence shown here is derived from an EMBL/GenBank/DDBJ whole genome shotgun (WGS) entry which is preliminary data.</text>
</comment>
<dbReference type="Proteomes" id="UP000218807">
    <property type="component" value="Unassembled WGS sequence"/>
</dbReference>
<dbReference type="AlphaFoldDB" id="A0A2A5KLK7"/>
<reference evidence="1 2" key="1">
    <citation type="submission" date="2017-09" db="EMBL/GenBank/DDBJ databases">
        <title>Comparative genomics of rhizobia isolated from Phaseolus vulgaris in China.</title>
        <authorList>
            <person name="Tong W."/>
        </authorList>
    </citation>
    <scope>NUCLEOTIDE SEQUENCE [LARGE SCALE GENOMIC DNA]</scope>
    <source>
        <strain evidence="1 2">L101</strain>
    </source>
</reference>
<gene>
    <name evidence="1" type="ORF">CPT34_27860</name>
</gene>
<proteinExistence type="predicted"/>
<dbReference type="RefSeq" id="WP_096764628.1">
    <property type="nucleotide sequence ID" value="NZ_NXDM01000035.1"/>
</dbReference>
<organism evidence="1 2">
    <name type="scientific">Rhizobium sophoriradicis</name>
    <dbReference type="NCBI Taxonomy" id="1535245"/>
    <lineage>
        <taxon>Bacteria</taxon>
        <taxon>Pseudomonadati</taxon>
        <taxon>Pseudomonadota</taxon>
        <taxon>Alphaproteobacteria</taxon>
        <taxon>Hyphomicrobiales</taxon>
        <taxon>Rhizobiaceae</taxon>
        <taxon>Rhizobium/Agrobacterium group</taxon>
        <taxon>Rhizobium</taxon>
    </lineage>
</organism>
<name>A0A2A5KLK7_9HYPH</name>
<evidence type="ECO:0000313" key="1">
    <source>
        <dbReference type="EMBL" id="PCK77883.1"/>
    </source>
</evidence>
<evidence type="ECO:0000313" key="2">
    <source>
        <dbReference type="Proteomes" id="UP000218807"/>
    </source>
</evidence>
<keyword evidence="2" id="KW-1185">Reference proteome</keyword>
<dbReference type="InterPro" id="IPR048683">
    <property type="entry name" value="Sf6_terminase"/>
</dbReference>